<protein>
    <recommendedName>
        <fullName evidence="4">Secreted protein</fullName>
    </recommendedName>
</protein>
<dbReference type="AlphaFoldDB" id="A0A318YZV6"/>
<feature type="signal peptide" evidence="1">
    <location>
        <begin position="1"/>
        <end position="18"/>
    </location>
</feature>
<accession>A0A318YZV6</accession>
<evidence type="ECO:0000313" key="3">
    <source>
        <dbReference type="Proteomes" id="UP000248349"/>
    </source>
</evidence>
<name>A0A318YZV6_9EURO</name>
<feature type="chain" id="PRO_5016315755" description="Secreted protein" evidence="1">
    <location>
        <begin position="19"/>
        <end position="97"/>
    </location>
</feature>
<evidence type="ECO:0000256" key="1">
    <source>
        <dbReference type="SAM" id="SignalP"/>
    </source>
</evidence>
<evidence type="ECO:0000313" key="2">
    <source>
        <dbReference type="EMBL" id="PYH40149.1"/>
    </source>
</evidence>
<proteinExistence type="predicted"/>
<keyword evidence="1" id="KW-0732">Signal</keyword>
<dbReference type="GeneID" id="37072444"/>
<dbReference type="EMBL" id="KZ821299">
    <property type="protein sequence ID" value="PYH40149.1"/>
    <property type="molecule type" value="Genomic_DNA"/>
</dbReference>
<dbReference type="RefSeq" id="XP_025426131.1">
    <property type="nucleotide sequence ID" value="XM_025571216.1"/>
</dbReference>
<organism evidence="2 3">
    <name type="scientific">Aspergillus saccharolyticus JOP 1030-1</name>
    <dbReference type="NCBI Taxonomy" id="1450539"/>
    <lineage>
        <taxon>Eukaryota</taxon>
        <taxon>Fungi</taxon>
        <taxon>Dikarya</taxon>
        <taxon>Ascomycota</taxon>
        <taxon>Pezizomycotina</taxon>
        <taxon>Eurotiomycetes</taxon>
        <taxon>Eurotiomycetidae</taxon>
        <taxon>Eurotiales</taxon>
        <taxon>Aspergillaceae</taxon>
        <taxon>Aspergillus</taxon>
        <taxon>Aspergillus subgen. Circumdati</taxon>
    </lineage>
</organism>
<reference evidence="2 3" key="1">
    <citation type="submission" date="2016-12" db="EMBL/GenBank/DDBJ databases">
        <title>The genomes of Aspergillus section Nigri reveals drivers in fungal speciation.</title>
        <authorList>
            <consortium name="DOE Joint Genome Institute"/>
            <person name="Vesth T.C."/>
            <person name="Nybo J."/>
            <person name="Theobald S."/>
            <person name="Brandl J."/>
            <person name="Frisvad J.C."/>
            <person name="Nielsen K.F."/>
            <person name="Lyhne E.K."/>
            <person name="Kogle M.E."/>
            <person name="Kuo A."/>
            <person name="Riley R."/>
            <person name="Clum A."/>
            <person name="Nolan M."/>
            <person name="Lipzen A."/>
            <person name="Salamov A."/>
            <person name="Henrissat B."/>
            <person name="Wiebenga A."/>
            <person name="De Vries R.P."/>
            <person name="Grigoriev I.V."/>
            <person name="Mortensen U.H."/>
            <person name="Andersen M.R."/>
            <person name="Baker S.E."/>
        </authorList>
    </citation>
    <scope>NUCLEOTIDE SEQUENCE [LARGE SCALE GENOMIC DNA]</scope>
    <source>
        <strain evidence="2 3">JOP 1030-1</strain>
    </source>
</reference>
<gene>
    <name evidence="2" type="ORF">BP01DRAFT_232391</name>
</gene>
<evidence type="ECO:0008006" key="4">
    <source>
        <dbReference type="Google" id="ProtNLM"/>
    </source>
</evidence>
<dbReference type="Proteomes" id="UP000248349">
    <property type="component" value="Unassembled WGS sequence"/>
</dbReference>
<keyword evidence="3" id="KW-1185">Reference proteome</keyword>
<sequence length="97" mass="11254">MAIAIATLLFILVHTLQPLQLRSRDSWYNIQQRYRRKLIPDTALSSSSFDPHSACRLKSPSPIPQLRIERKINHKDRTPRSATRTIFCEAERHSLST</sequence>